<keyword evidence="2" id="KW-0808">Transferase</keyword>
<proteinExistence type="predicted"/>
<dbReference type="PANTHER" id="PTHR43757">
    <property type="entry name" value="AMINOMETHYLTRANSFERASE"/>
    <property type="match status" value="1"/>
</dbReference>
<reference evidence="2" key="1">
    <citation type="journal article" date="2022" name="Front. Microbiol.">
        <title>Feed Insects as a Reservoir of Granadaene-Producing Lactococci.</title>
        <authorList>
            <person name="Neuzil-Bunesova V."/>
            <person name="Ramirez Garcia A."/>
            <person name="Modrackova N."/>
            <person name="Makovska M."/>
            <person name="Sabolova M."/>
            <person name="Sproer C."/>
            <person name="Bunk B."/>
            <person name="Blom J."/>
            <person name="Schwab C."/>
        </authorList>
    </citation>
    <scope>NUCLEOTIDE SEQUENCE</scope>
    <source>
        <strain evidence="2">I4/6O</strain>
    </source>
</reference>
<gene>
    <name evidence="2" type="ORF">LMK00_11125</name>
</gene>
<dbReference type="Gene3D" id="3.30.1360.120">
    <property type="entry name" value="Probable tRNA modification gtpase trme, domain 1"/>
    <property type="match status" value="1"/>
</dbReference>
<dbReference type="RefSeq" id="WP_086583359.1">
    <property type="nucleotide sequence ID" value="NZ_CP086395.1"/>
</dbReference>
<dbReference type="EMBL" id="CP086395">
    <property type="protein sequence ID" value="USJ20332.1"/>
    <property type="molecule type" value="Genomic_DNA"/>
</dbReference>
<name>A0A9Q9D6T7_9LACT</name>
<dbReference type="InterPro" id="IPR028896">
    <property type="entry name" value="GcvT/YgfZ/DmdA"/>
</dbReference>
<dbReference type="InterPro" id="IPR006222">
    <property type="entry name" value="GCVT_N"/>
</dbReference>
<organism evidence="2 3">
    <name type="scientific">Lactococcus formosensis</name>
    <dbReference type="NCBI Taxonomy" id="1281486"/>
    <lineage>
        <taxon>Bacteria</taxon>
        <taxon>Bacillati</taxon>
        <taxon>Bacillota</taxon>
        <taxon>Bacilli</taxon>
        <taxon>Lactobacillales</taxon>
        <taxon>Streptococcaceae</taxon>
        <taxon>Lactococcus</taxon>
    </lineage>
</organism>
<dbReference type="Pfam" id="PF01571">
    <property type="entry name" value="GCV_T"/>
    <property type="match status" value="1"/>
</dbReference>
<dbReference type="Proteomes" id="UP001056730">
    <property type="component" value="Chromosome"/>
</dbReference>
<evidence type="ECO:0000313" key="3">
    <source>
        <dbReference type="Proteomes" id="UP001056730"/>
    </source>
</evidence>
<sequence>MMNKIYTELRKDKAYQKFEGKIFELKGYDVEDALGKVIPKNIEFMDIDTCGFSFILTDKGDVFSEIIFYKLEDSYILASKDDLFPLFVDSEGDFNIRDVSDELNLIQIEGKNSGEIAQQFYEYEISTLAFKNVTKAVYKDKEFIMARFGYSGEFGYQFILNNNIVEQFINDFLSIVPVYDDFVGDYVKFEVNHPVSDLYNGDANLFELGYAWNLDFTKEEFIGRAAILNKINETTTQSIVFSSLEKVQVNESIYFDGHKIGQVYWVRDSLDENPKRNYLGMLQVEEYYAHSGLHFITSEGVEIETLSNPYTIPESWSK</sequence>
<dbReference type="KEGG" id="lfo:LMK00_11125"/>
<accession>A0A9Q9D6T7</accession>
<dbReference type="InterPro" id="IPR027266">
    <property type="entry name" value="TrmE/GcvT-like"/>
</dbReference>
<dbReference type="SUPFAM" id="SSF103025">
    <property type="entry name" value="Folate-binding domain"/>
    <property type="match status" value="1"/>
</dbReference>
<dbReference type="GO" id="GO:0016740">
    <property type="term" value="F:transferase activity"/>
    <property type="evidence" value="ECO:0007669"/>
    <property type="project" value="UniProtKB-KW"/>
</dbReference>
<dbReference type="AlphaFoldDB" id="A0A9Q9D6T7"/>
<dbReference type="PANTHER" id="PTHR43757:SF2">
    <property type="entry name" value="AMINOMETHYLTRANSFERASE, MITOCHONDRIAL"/>
    <property type="match status" value="1"/>
</dbReference>
<evidence type="ECO:0000313" key="2">
    <source>
        <dbReference type="EMBL" id="USJ20332.1"/>
    </source>
</evidence>
<protein>
    <submittedName>
        <fullName evidence="2">Aminomethyl transferase family protein</fullName>
    </submittedName>
</protein>
<evidence type="ECO:0000259" key="1">
    <source>
        <dbReference type="Pfam" id="PF01571"/>
    </source>
</evidence>
<feature type="domain" description="GCVT N-terminal" evidence="1">
    <location>
        <begin position="23"/>
        <end position="171"/>
    </location>
</feature>